<dbReference type="PANTHER" id="PTHR33057">
    <property type="entry name" value="TRANSCRIPTION REPRESSOR OFP7-RELATED"/>
    <property type="match status" value="1"/>
</dbReference>
<dbReference type="InParanoid" id="F6GXX8"/>
<dbReference type="PROSITE" id="PS51754">
    <property type="entry name" value="OVATE"/>
    <property type="match status" value="1"/>
</dbReference>
<evidence type="ECO:0000256" key="5">
    <source>
        <dbReference type="ARBA" id="ARBA00023242"/>
    </source>
</evidence>
<gene>
    <name evidence="9" type="ordered locus">VIT_08s0058g01110</name>
</gene>
<dbReference type="GO" id="GO:0005634">
    <property type="term" value="C:nucleus"/>
    <property type="evidence" value="ECO:0007669"/>
    <property type="project" value="UniProtKB-SubCell"/>
</dbReference>
<comment type="subcellular location">
    <subcellularLocation>
        <location evidence="1 6">Nucleus</location>
    </subcellularLocation>
</comment>
<sequence length="421" mass="47660">MGNYKFRLSDMMPNAWFYKLKDMGRGRGHNSGHSIKKKQSTKTAAAQAGKPKQPHRDCPRKSYYFTRDPISSDGFFHSPTNPKVSDTNFPDPPRRSSKQRVRRRALRSSPRLVTSSVSAGCSCRATLESVWTKSDSTPDFWDSPLDSSPDGVSLLPELGSDRIQSAESFDGMVSWASSCSCRVDSTANDFVIDVEEKSFSRKFDKLDGFETISELDLPPIITKPAKFNEMVNDIKKKEMTEPVKVRRSSAKFEERNAHGSLSVKIVKEESIGMKKQKPSPVRRFSGNSPGVRLRNNSPRIASRKIQSHGRKSVSSTSSSSSRRSLSDSFAIVKSSFDPQRDFRDSMMEMIVENNIRASKDLEELLACYLSLNSDEYHDIIIKVFKQIWFDIPDVHNKHHNYKFGNAPVQRTYVLAQKYEGD</sequence>
<comment type="function">
    <text evidence="6">Transcriptional repressor that regulates multiple aspects of plant growth and development.</text>
</comment>
<dbReference type="NCBIfam" id="TIGR01568">
    <property type="entry name" value="A_thal_3678"/>
    <property type="match status" value="1"/>
</dbReference>
<feature type="region of interest" description="Disordered" evidence="7">
    <location>
        <begin position="267"/>
        <end position="322"/>
    </location>
</feature>
<evidence type="ECO:0000256" key="4">
    <source>
        <dbReference type="ARBA" id="ARBA00023163"/>
    </source>
</evidence>
<dbReference type="PANTHER" id="PTHR33057:SF151">
    <property type="entry name" value="TRANSCRIPTION REPRESSOR OFP1"/>
    <property type="match status" value="1"/>
</dbReference>
<protein>
    <recommendedName>
        <fullName evidence="6">Transcription repressor</fullName>
    </recommendedName>
    <alternativeName>
        <fullName evidence="6">Ovate family protein</fullName>
    </alternativeName>
</protein>
<feature type="compositionally biased region" description="Basic residues" evidence="7">
    <location>
        <begin position="95"/>
        <end position="106"/>
    </location>
</feature>
<reference evidence="10" key="1">
    <citation type="journal article" date="2007" name="Nature">
        <title>The grapevine genome sequence suggests ancestral hexaploidization in major angiosperm phyla.</title>
        <authorList>
            <consortium name="The French-Italian Public Consortium for Grapevine Genome Characterization."/>
            <person name="Jaillon O."/>
            <person name="Aury J.-M."/>
            <person name="Noel B."/>
            <person name="Policriti A."/>
            <person name="Clepet C."/>
            <person name="Casagrande A."/>
            <person name="Choisne N."/>
            <person name="Aubourg S."/>
            <person name="Vitulo N."/>
            <person name="Jubin C."/>
            <person name="Vezzi A."/>
            <person name="Legeai F."/>
            <person name="Hugueney P."/>
            <person name="Dasilva C."/>
            <person name="Horner D."/>
            <person name="Mica E."/>
            <person name="Jublot D."/>
            <person name="Poulain J."/>
            <person name="Bruyere C."/>
            <person name="Billault A."/>
            <person name="Segurens B."/>
            <person name="Gouyvenoux M."/>
            <person name="Ugarte E."/>
            <person name="Cattonaro F."/>
            <person name="Anthouard V."/>
            <person name="Vico V."/>
            <person name="Del Fabbro C."/>
            <person name="Alaux M."/>
            <person name="Di Gaspero G."/>
            <person name="Dumas V."/>
            <person name="Felice N."/>
            <person name="Paillard S."/>
            <person name="Juman I."/>
            <person name="Moroldo M."/>
            <person name="Scalabrin S."/>
            <person name="Canaguier A."/>
            <person name="Le Clainche I."/>
            <person name="Malacrida G."/>
            <person name="Durand E."/>
            <person name="Pesole G."/>
            <person name="Laucou V."/>
            <person name="Chatelet P."/>
            <person name="Merdinoglu D."/>
            <person name="Delledonne M."/>
            <person name="Pezzotti M."/>
            <person name="Lecharny A."/>
            <person name="Scarpelli C."/>
            <person name="Artiguenave F."/>
            <person name="Pe M.E."/>
            <person name="Valle G."/>
            <person name="Morgante M."/>
            <person name="Caboche M."/>
            <person name="Adam-Blondon A.-F."/>
            <person name="Weissenbach J."/>
            <person name="Quetier F."/>
            <person name="Wincker P."/>
        </authorList>
    </citation>
    <scope>NUCLEOTIDE SEQUENCE [LARGE SCALE GENOMIC DNA]</scope>
    <source>
        <strain evidence="10">cv. Pinot noir / PN40024</strain>
    </source>
</reference>
<dbReference type="AlphaFoldDB" id="F6GXX8"/>
<evidence type="ECO:0000313" key="10">
    <source>
        <dbReference type="Proteomes" id="UP000009183"/>
    </source>
</evidence>
<feature type="compositionally biased region" description="Basic residues" evidence="7">
    <location>
        <begin position="26"/>
        <end position="40"/>
    </location>
</feature>
<evidence type="ECO:0000256" key="6">
    <source>
        <dbReference type="RuleBase" id="RU367028"/>
    </source>
</evidence>
<dbReference type="InterPro" id="IPR038933">
    <property type="entry name" value="Ovate"/>
</dbReference>
<feature type="domain" description="OVATE" evidence="8">
    <location>
        <begin position="331"/>
        <end position="390"/>
    </location>
</feature>
<evidence type="ECO:0000313" key="9">
    <source>
        <dbReference type="EMBL" id="CCB44779.1"/>
    </source>
</evidence>
<name>F6GXX8_VITVI</name>
<feature type="compositionally biased region" description="Polar residues" evidence="7">
    <location>
        <begin position="78"/>
        <end position="88"/>
    </location>
</feature>
<dbReference type="OrthoDB" id="1928390at2759"/>
<dbReference type="Proteomes" id="UP000009183">
    <property type="component" value="Chromosome 8"/>
</dbReference>
<keyword evidence="2 6" id="KW-0678">Repressor</keyword>
<proteinExistence type="predicted"/>
<dbReference type="Pfam" id="PF04844">
    <property type="entry name" value="Ovate"/>
    <property type="match status" value="1"/>
</dbReference>
<keyword evidence="10" id="KW-1185">Reference proteome</keyword>
<accession>F6GXX8</accession>
<dbReference type="InterPro" id="IPR006458">
    <property type="entry name" value="Ovate_C"/>
</dbReference>
<keyword evidence="5 6" id="KW-0539">Nucleus</keyword>
<dbReference type="EMBL" id="FN594967">
    <property type="protein sequence ID" value="CCB44779.1"/>
    <property type="molecule type" value="Genomic_DNA"/>
</dbReference>
<organism evidence="9 10">
    <name type="scientific">Vitis vinifera</name>
    <name type="common">Grape</name>
    <dbReference type="NCBI Taxonomy" id="29760"/>
    <lineage>
        <taxon>Eukaryota</taxon>
        <taxon>Viridiplantae</taxon>
        <taxon>Streptophyta</taxon>
        <taxon>Embryophyta</taxon>
        <taxon>Tracheophyta</taxon>
        <taxon>Spermatophyta</taxon>
        <taxon>Magnoliopsida</taxon>
        <taxon>eudicotyledons</taxon>
        <taxon>Gunneridae</taxon>
        <taxon>Pentapetalae</taxon>
        <taxon>rosids</taxon>
        <taxon>Vitales</taxon>
        <taxon>Vitaceae</taxon>
        <taxon>Viteae</taxon>
        <taxon>Vitis</taxon>
    </lineage>
</organism>
<dbReference type="Pfam" id="PF13724">
    <property type="entry name" value="DNA_binding_2"/>
    <property type="match status" value="1"/>
</dbReference>
<dbReference type="GO" id="GO:0045892">
    <property type="term" value="P:negative regulation of DNA-templated transcription"/>
    <property type="evidence" value="ECO:0007669"/>
    <property type="project" value="UniProtKB-UniRule"/>
</dbReference>
<dbReference type="HOGENOM" id="CLU_036558_0_0_1"/>
<dbReference type="PaxDb" id="29760-VIT_08s0058g01110.t01"/>
<dbReference type="InterPro" id="IPR025830">
    <property type="entry name" value="DNA_bnd_dom_ovate"/>
</dbReference>
<evidence type="ECO:0000256" key="7">
    <source>
        <dbReference type="SAM" id="MobiDB-lite"/>
    </source>
</evidence>
<evidence type="ECO:0000259" key="8">
    <source>
        <dbReference type="PROSITE" id="PS51754"/>
    </source>
</evidence>
<feature type="region of interest" description="Disordered" evidence="7">
    <location>
        <begin position="26"/>
        <end position="111"/>
    </location>
</feature>
<evidence type="ECO:0000256" key="1">
    <source>
        <dbReference type="ARBA" id="ARBA00004123"/>
    </source>
</evidence>
<dbReference type="FunCoup" id="F6GXX8">
    <property type="interactions" value="60"/>
</dbReference>
<keyword evidence="3 6" id="KW-0805">Transcription regulation</keyword>
<keyword evidence="4 6" id="KW-0804">Transcription</keyword>
<dbReference type="eggNOG" id="ENOG502RTS2">
    <property type="taxonomic scope" value="Eukaryota"/>
</dbReference>
<dbReference type="GO" id="GO:0003677">
    <property type="term" value="F:DNA binding"/>
    <property type="evidence" value="ECO:0007669"/>
    <property type="project" value="InterPro"/>
</dbReference>
<feature type="compositionally biased region" description="Low complexity" evidence="7">
    <location>
        <begin position="312"/>
        <end position="322"/>
    </location>
</feature>
<evidence type="ECO:0000256" key="2">
    <source>
        <dbReference type="ARBA" id="ARBA00022491"/>
    </source>
</evidence>
<feature type="compositionally biased region" description="Basic residues" evidence="7">
    <location>
        <begin position="301"/>
        <end position="311"/>
    </location>
</feature>
<evidence type="ECO:0000256" key="3">
    <source>
        <dbReference type="ARBA" id="ARBA00023015"/>
    </source>
</evidence>